<keyword evidence="1" id="KW-1133">Transmembrane helix</keyword>
<reference evidence="2 3" key="1">
    <citation type="submission" date="2019-08" db="EMBL/GenBank/DDBJ databases">
        <title>In-depth cultivation of the pig gut microbiome towards novel bacterial diversity and tailored functional studies.</title>
        <authorList>
            <person name="Wylensek D."/>
            <person name="Hitch T.C.A."/>
            <person name="Clavel T."/>
        </authorList>
    </citation>
    <scope>NUCLEOTIDE SEQUENCE [LARGE SCALE GENOMIC DNA]</scope>
    <source>
        <strain evidence="2 3">BL-389-WT-3D</strain>
    </source>
</reference>
<dbReference type="RefSeq" id="WP_004605134.1">
    <property type="nucleotide sequence ID" value="NZ_AP024846.1"/>
</dbReference>
<feature type="transmembrane region" description="Helical" evidence="1">
    <location>
        <begin position="83"/>
        <end position="103"/>
    </location>
</feature>
<dbReference type="AlphaFoldDB" id="A0A844F9Z2"/>
<proteinExistence type="predicted"/>
<keyword evidence="1" id="KW-0812">Transmembrane</keyword>
<evidence type="ECO:0000256" key="1">
    <source>
        <dbReference type="SAM" id="Phobius"/>
    </source>
</evidence>
<gene>
    <name evidence="2" type="ORF">FYJ37_01335</name>
</gene>
<name>A0A844F9Z2_CLOSV</name>
<dbReference type="EMBL" id="VUMB01000002">
    <property type="protein sequence ID" value="MSS39024.1"/>
    <property type="molecule type" value="Genomic_DNA"/>
</dbReference>
<feature type="transmembrane region" description="Helical" evidence="1">
    <location>
        <begin position="17"/>
        <end position="40"/>
    </location>
</feature>
<feature type="transmembrane region" description="Helical" evidence="1">
    <location>
        <begin position="130"/>
        <end position="157"/>
    </location>
</feature>
<dbReference type="PANTHER" id="PTHR37305">
    <property type="entry name" value="INTEGRAL MEMBRANE PROTEIN-RELATED"/>
    <property type="match status" value="1"/>
</dbReference>
<organism evidence="2 3">
    <name type="scientific">Clostridium scindens (strain JCM 10418 / VPI 12708)</name>
    <dbReference type="NCBI Taxonomy" id="29347"/>
    <lineage>
        <taxon>Bacteria</taxon>
        <taxon>Bacillati</taxon>
        <taxon>Bacillota</taxon>
        <taxon>Clostridia</taxon>
        <taxon>Lachnospirales</taxon>
        <taxon>Lachnospiraceae</taxon>
    </lineage>
</organism>
<dbReference type="Pfam" id="PF12679">
    <property type="entry name" value="ABC2_membrane_2"/>
    <property type="match status" value="1"/>
</dbReference>
<feature type="transmembrane region" description="Helical" evidence="1">
    <location>
        <begin position="252"/>
        <end position="275"/>
    </location>
</feature>
<dbReference type="PANTHER" id="PTHR37305:SF1">
    <property type="entry name" value="MEMBRANE PROTEIN"/>
    <property type="match status" value="1"/>
</dbReference>
<comment type="caution">
    <text evidence="2">The sequence shown here is derived from an EMBL/GenBank/DDBJ whole genome shotgun (WGS) entry which is preliminary data.</text>
</comment>
<dbReference type="GeneID" id="62697553"/>
<sequence length="281" mass="30616">MLNLLKSDFYKLGKARYFWVCLILTAALAAGTVFLMDFAYKMAGEQMTQQVEQKQQAMDENGINVTTEGVPASREELSASRQMVTFFAGNTTLILAVLISLFVGSEFNHGTIKNIASKNYGRSQIYASKLAAGVLCGILFTFIYAAVSMAAATILWGFGDVNAGFWPDALKSVGLELLLTSAFVSIFVMFSMLIRQNGGSLAANICFLEFVSLIVMLGEMLIKKISGKEIILSNYLIDTNMNAITAGLNKAIAVRSLCVAFGFFLAAMLIGMLSFQKRDIK</sequence>
<dbReference type="Proteomes" id="UP000462363">
    <property type="component" value="Unassembled WGS sequence"/>
</dbReference>
<evidence type="ECO:0000313" key="2">
    <source>
        <dbReference type="EMBL" id="MSS39024.1"/>
    </source>
</evidence>
<keyword evidence="1" id="KW-0472">Membrane</keyword>
<feature type="transmembrane region" description="Helical" evidence="1">
    <location>
        <begin position="177"/>
        <end position="194"/>
    </location>
</feature>
<accession>A0A844F9Z2</accession>
<evidence type="ECO:0000313" key="3">
    <source>
        <dbReference type="Proteomes" id="UP000462363"/>
    </source>
</evidence>
<dbReference type="GO" id="GO:0005886">
    <property type="term" value="C:plasma membrane"/>
    <property type="evidence" value="ECO:0007669"/>
    <property type="project" value="UniProtKB-SubCell"/>
</dbReference>
<dbReference type="GO" id="GO:0140359">
    <property type="term" value="F:ABC-type transporter activity"/>
    <property type="evidence" value="ECO:0007669"/>
    <property type="project" value="InterPro"/>
</dbReference>
<feature type="transmembrane region" description="Helical" evidence="1">
    <location>
        <begin position="201"/>
        <end position="222"/>
    </location>
</feature>
<protein>
    <submittedName>
        <fullName evidence="2">ABC transporter permease subunit</fullName>
    </submittedName>
</protein>